<sequence>MQRLTISLDDELASAFEELMQRKGYANRSEAVRDLLRRELGESSVANGTAKQCVAVLSYVYDHHERRLAERLTDLQHDHHDMTMSTMHAHLDHETCIETVFLKGQTTKIVAFAEAIKAETGVRHGNIHVVPVEAPATRSYVARKNAAHTHR</sequence>
<dbReference type="SUPFAM" id="SSF47598">
    <property type="entry name" value="Ribbon-helix-helix"/>
    <property type="match status" value="1"/>
</dbReference>
<dbReference type="EMBL" id="JAYXHS010000002">
    <property type="protein sequence ID" value="MEC5386756.1"/>
    <property type="molecule type" value="Genomic_DNA"/>
</dbReference>
<evidence type="ECO:0000259" key="9">
    <source>
        <dbReference type="Pfam" id="PF08753"/>
    </source>
</evidence>
<protein>
    <recommendedName>
        <fullName evidence="7">Putative nickel-responsive regulator</fullName>
    </recommendedName>
</protein>
<dbReference type="InterPro" id="IPR050192">
    <property type="entry name" value="CopG/NikR_regulator"/>
</dbReference>
<evidence type="ECO:0000256" key="3">
    <source>
        <dbReference type="ARBA" id="ARBA00022723"/>
    </source>
</evidence>
<evidence type="ECO:0000313" key="11">
    <source>
        <dbReference type="Proteomes" id="UP001331561"/>
    </source>
</evidence>
<dbReference type="InterPro" id="IPR010985">
    <property type="entry name" value="Ribbon_hlx_hlx"/>
</dbReference>
<feature type="domain" description="Transcription factor NikR nickel binding C-terminal" evidence="9">
    <location>
        <begin position="54"/>
        <end position="129"/>
    </location>
</feature>
<comment type="function">
    <text evidence="7">Transcriptional regulator.</text>
</comment>
<feature type="binding site" evidence="7">
    <location>
        <position position="88"/>
    </location>
    <ligand>
        <name>Ni(2+)</name>
        <dbReference type="ChEBI" id="CHEBI:49786"/>
    </ligand>
</feature>
<keyword evidence="11" id="KW-1185">Reference proteome</keyword>
<keyword evidence="4 7" id="KW-0805">Transcription regulation</keyword>
<evidence type="ECO:0000259" key="8">
    <source>
        <dbReference type="Pfam" id="PF01402"/>
    </source>
</evidence>
<dbReference type="InterPro" id="IPR022988">
    <property type="entry name" value="Ni_resp_reg_NikR"/>
</dbReference>
<name>A0ABU6K5P8_9RHOO</name>
<evidence type="ECO:0000313" key="10">
    <source>
        <dbReference type="EMBL" id="MEC5386756.1"/>
    </source>
</evidence>
<feature type="binding site" evidence="7">
    <location>
        <position position="96"/>
    </location>
    <ligand>
        <name>Ni(2+)</name>
        <dbReference type="ChEBI" id="CHEBI:49786"/>
    </ligand>
</feature>
<organism evidence="10 11">
    <name type="scientific">Uliginosibacterium silvisoli</name>
    <dbReference type="NCBI Taxonomy" id="3114758"/>
    <lineage>
        <taxon>Bacteria</taxon>
        <taxon>Pseudomonadati</taxon>
        <taxon>Pseudomonadota</taxon>
        <taxon>Betaproteobacteria</taxon>
        <taxon>Rhodocyclales</taxon>
        <taxon>Zoogloeaceae</taxon>
        <taxon>Uliginosibacterium</taxon>
    </lineage>
</organism>
<dbReference type="InterPro" id="IPR045865">
    <property type="entry name" value="ACT-like_dom_sf"/>
</dbReference>
<dbReference type="InterPro" id="IPR002145">
    <property type="entry name" value="CopG"/>
</dbReference>
<feature type="domain" description="Ribbon-helix-helix protein CopG" evidence="8">
    <location>
        <begin position="3"/>
        <end position="41"/>
    </location>
</feature>
<comment type="similarity">
    <text evidence="1 7">Belongs to the transcriptional regulatory CopG/NikR family.</text>
</comment>
<keyword evidence="3 7" id="KW-0479">Metal-binding</keyword>
<dbReference type="NCBIfam" id="NF002815">
    <property type="entry name" value="PRK02967.1"/>
    <property type="match status" value="1"/>
</dbReference>
<dbReference type="Pfam" id="PF01402">
    <property type="entry name" value="RHH_1"/>
    <property type="match status" value="1"/>
</dbReference>
<dbReference type="Gene3D" id="1.10.1220.10">
    <property type="entry name" value="Met repressor-like"/>
    <property type="match status" value="1"/>
</dbReference>
<comment type="cofactor">
    <cofactor evidence="7">
        <name>Ni(2+)</name>
        <dbReference type="ChEBI" id="CHEBI:49786"/>
    </cofactor>
    <text evidence="7">Binds 1 nickel ion per subunit.</text>
</comment>
<evidence type="ECO:0000256" key="7">
    <source>
        <dbReference type="HAMAP-Rule" id="MF_00476"/>
    </source>
</evidence>
<dbReference type="HAMAP" id="MF_00476">
    <property type="entry name" value="NikR"/>
    <property type="match status" value="1"/>
</dbReference>
<keyword evidence="6 7" id="KW-0804">Transcription</keyword>
<evidence type="ECO:0000256" key="6">
    <source>
        <dbReference type="ARBA" id="ARBA00023163"/>
    </source>
</evidence>
<keyword evidence="2 7" id="KW-0533">Nickel</keyword>
<dbReference type="NCBIfam" id="NF002169">
    <property type="entry name" value="PRK01002.1"/>
    <property type="match status" value="1"/>
</dbReference>
<evidence type="ECO:0000256" key="1">
    <source>
        <dbReference type="ARBA" id="ARBA00008478"/>
    </source>
</evidence>
<evidence type="ECO:0000256" key="4">
    <source>
        <dbReference type="ARBA" id="ARBA00023015"/>
    </source>
</evidence>
<dbReference type="InterPro" id="IPR014864">
    <property type="entry name" value="TF_NikR_Ni-bd_C"/>
</dbReference>
<dbReference type="InterPro" id="IPR027271">
    <property type="entry name" value="Acetolactate_synth/TF_NikR_C"/>
</dbReference>
<evidence type="ECO:0000256" key="2">
    <source>
        <dbReference type="ARBA" id="ARBA00022596"/>
    </source>
</evidence>
<feature type="binding site" evidence="7">
    <location>
        <position position="77"/>
    </location>
    <ligand>
        <name>Ni(2+)</name>
        <dbReference type="ChEBI" id="CHEBI:49786"/>
    </ligand>
</feature>
<comment type="caution">
    <text evidence="10">The sequence shown here is derived from an EMBL/GenBank/DDBJ whole genome shotgun (WGS) entry which is preliminary data.</text>
</comment>
<dbReference type="NCBIfam" id="NF003381">
    <property type="entry name" value="PRK04460.1"/>
    <property type="match status" value="1"/>
</dbReference>
<dbReference type="CDD" id="cd22231">
    <property type="entry name" value="RHH_NikR_HicB-like"/>
    <property type="match status" value="1"/>
</dbReference>
<dbReference type="PANTHER" id="PTHR34719:SF2">
    <property type="entry name" value="NICKEL-RESPONSIVE REGULATOR"/>
    <property type="match status" value="1"/>
</dbReference>
<evidence type="ECO:0000256" key="5">
    <source>
        <dbReference type="ARBA" id="ARBA00023125"/>
    </source>
</evidence>
<gene>
    <name evidence="10" type="primary">nikR</name>
    <name evidence="10" type="ORF">VVD49_13560</name>
</gene>
<reference evidence="10 11" key="1">
    <citation type="submission" date="2024-01" db="EMBL/GenBank/DDBJ databases">
        <title>Uliginosibacterium soil sp. nov.</title>
        <authorList>
            <person name="Lv Y."/>
        </authorList>
    </citation>
    <scope>NUCLEOTIDE SEQUENCE [LARGE SCALE GENOMIC DNA]</scope>
    <source>
        <strain evidence="10 11">H3</strain>
    </source>
</reference>
<dbReference type="InterPro" id="IPR013321">
    <property type="entry name" value="Arc_rbn_hlx_hlx"/>
</dbReference>
<dbReference type="Proteomes" id="UP001331561">
    <property type="component" value="Unassembled WGS sequence"/>
</dbReference>
<dbReference type="Pfam" id="PF08753">
    <property type="entry name" value="NikR_C"/>
    <property type="match status" value="1"/>
</dbReference>
<proteinExistence type="inferred from homology"/>
<accession>A0ABU6K5P8</accession>
<feature type="binding site" evidence="7">
    <location>
        <position position="90"/>
    </location>
    <ligand>
        <name>Ni(2+)</name>
        <dbReference type="ChEBI" id="CHEBI:49786"/>
    </ligand>
</feature>
<dbReference type="SUPFAM" id="SSF55021">
    <property type="entry name" value="ACT-like"/>
    <property type="match status" value="1"/>
</dbReference>
<dbReference type="Gene3D" id="3.30.70.1150">
    <property type="entry name" value="ACT-like. Chain A, domain 2"/>
    <property type="match status" value="1"/>
</dbReference>
<dbReference type="PANTHER" id="PTHR34719">
    <property type="entry name" value="NICKEL-RESPONSIVE REGULATOR"/>
    <property type="match status" value="1"/>
</dbReference>
<keyword evidence="5 7" id="KW-0238">DNA-binding</keyword>
<dbReference type="RefSeq" id="WP_327599715.1">
    <property type="nucleotide sequence ID" value="NZ_JAYXHS010000002.1"/>
</dbReference>